<dbReference type="PANTHER" id="PTHR47506:SF3">
    <property type="entry name" value="HTH-TYPE TRANSCRIPTIONAL REGULATOR LMRA"/>
    <property type="match status" value="1"/>
</dbReference>
<evidence type="ECO:0000256" key="4">
    <source>
        <dbReference type="PROSITE-ProRule" id="PRU00335"/>
    </source>
</evidence>
<dbReference type="GO" id="GO:0003677">
    <property type="term" value="F:DNA binding"/>
    <property type="evidence" value="ECO:0007669"/>
    <property type="project" value="UniProtKB-UniRule"/>
</dbReference>
<dbReference type="PANTHER" id="PTHR47506">
    <property type="entry name" value="TRANSCRIPTIONAL REGULATORY PROTEIN"/>
    <property type="match status" value="1"/>
</dbReference>
<dbReference type="AlphaFoldDB" id="U5E808"/>
<dbReference type="InterPro" id="IPR054156">
    <property type="entry name" value="YxaF_TetR_C"/>
</dbReference>
<evidence type="ECO:0000256" key="3">
    <source>
        <dbReference type="ARBA" id="ARBA00023163"/>
    </source>
</evidence>
<dbReference type="SUPFAM" id="SSF46689">
    <property type="entry name" value="Homeodomain-like"/>
    <property type="match status" value="1"/>
</dbReference>
<accession>U5E808</accession>
<keyword evidence="3" id="KW-0804">Transcription</keyword>
<feature type="domain" description="HTH tetR-type" evidence="5">
    <location>
        <begin position="3"/>
        <end position="63"/>
    </location>
</feature>
<dbReference type="InterPro" id="IPR009057">
    <property type="entry name" value="Homeodomain-like_sf"/>
</dbReference>
<evidence type="ECO:0000313" key="7">
    <source>
        <dbReference type="Proteomes" id="UP000017048"/>
    </source>
</evidence>
<dbReference type="PROSITE" id="PS50977">
    <property type="entry name" value="HTH_TETR_2"/>
    <property type="match status" value="1"/>
</dbReference>
<gene>
    <name evidence="6" type="ORF">NCAST_32_06190</name>
</gene>
<dbReference type="InterPro" id="IPR036271">
    <property type="entry name" value="Tet_transcr_reg_TetR-rel_C_sf"/>
</dbReference>
<reference evidence="6 7" key="1">
    <citation type="journal article" date="2014" name="BMC Genomics">
        <title>Genome based analysis of type-I polyketide synthase and nonribosomal peptide synthetase gene clusters in seven strains of five representative Nocardia species.</title>
        <authorList>
            <person name="Komaki H."/>
            <person name="Ichikawa N."/>
            <person name="Hosoyama A."/>
            <person name="Takahashi-Nakaguchi A."/>
            <person name="Matsuzawa T."/>
            <person name="Suzuki K."/>
            <person name="Fujita N."/>
            <person name="Gonoi T."/>
        </authorList>
    </citation>
    <scope>NUCLEOTIDE SEQUENCE [LARGE SCALE GENOMIC DNA]</scope>
    <source>
        <strain evidence="6 7">NBRC 15531</strain>
    </source>
</reference>
<dbReference type="Pfam" id="PF21993">
    <property type="entry name" value="TetR_C_13_2"/>
    <property type="match status" value="1"/>
</dbReference>
<keyword evidence="1" id="KW-0805">Transcription regulation</keyword>
<dbReference type="InterPro" id="IPR001647">
    <property type="entry name" value="HTH_TetR"/>
</dbReference>
<comment type="caution">
    <text evidence="6">The sequence shown here is derived from an EMBL/GenBank/DDBJ whole genome shotgun (WGS) entry which is preliminary data.</text>
</comment>
<dbReference type="Proteomes" id="UP000017048">
    <property type="component" value="Unassembled WGS sequence"/>
</dbReference>
<proteinExistence type="predicted"/>
<dbReference type="EMBL" id="BAFO02000032">
    <property type="protein sequence ID" value="GAD86132.1"/>
    <property type="molecule type" value="Genomic_DNA"/>
</dbReference>
<name>U5E808_NOCAS</name>
<evidence type="ECO:0000256" key="1">
    <source>
        <dbReference type="ARBA" id="ARBA00023015"/>
    </source>
</evidence>
<dbReference type="OrthoDB" id="4567939at2"/>
<keyword evidence="7" id="KW-1185">Reference proteome</keyword>
<protein>
    <submittedName>
        <fullName evidence="6">TetR family transcriptional regulator</fullName>
    </submittedName>
</protein>
<dbReference type="SUPFAM" id="SSF48498">
    <property type="entry name" value="Tetracyclin repressor-like, C-terminal domain"/>
    <property type="match status" value="1"/>
</dbReference>
<feature type="DNA-binding region" description="H-T-H motif" evidence="4">
    <location>
        <begin position="26"/>
        <end position="45"/>
    </location>
</feature>
<sequence length="197" mass="20499">MSTATRDRLVVAVAELLRTQGYSAITVKQITAAAAAPMGSLYHHFPHGKVQIAAEALRTSGAAYIQLLPLLMDPHDDLRTAVPAAFADAARTLEESGWMNMCPVGTVAGEIADSEPALRAVAAEVVADWIDQGTAYFERRGLGTADARDLVVGLLCALEGAFVLGRTLRSAEPLHAAGRAVGARIDALLAGAPSQAG</sequence>
<evidence type="ECO:0000313" key="6">
    <source>
        <dbReference type="EMBL" id="GAD86132.1"/>
    </source>
</evidence>
<dbReference type="STRING" id="1824.SAMN05444423_102489"/>
<dbReference type="Gene3D" id="1.10.357.10">
    <property type="entry name" value="Tetracycline Repressor, domain 2"/>
    <property type="match status" value="1"/>
</dbReference>
<evidence type="ECO:0000256" key="2">
    <source>
        <dbReference type="ARBA" id="ARBA00023125"/>
    </source>
</evidence>
<dbReference type="Pfam" id="PF00440">
    <property type="entry name" value="TetR_N"/>
    <property type="match status" value="1"/>
</dbReference>
<keyword evidence="2 4" id="KW-0238">DNA-binding</keyword>
<organism evidence="6 7">
    <name type="scientific">Nocardia asteroides NBRC 15531</name>
    <dbReference type="NCBI Taxonomy" id="1110697"/>
    <lineage>
        <taxon>Bacteria</taxon>
        <taxon>Bacillati</taxon>
        <taxon>Actinomycetota</taxon>
        <taxon>Actinomycetes</taxon>
        <taxon>Mycobacteriales</taxon>
        <taxon>Nocardiaceae</taxon>
        <taxon>Nocardia</taxon>
    </lineage>
</organism>
<dbReference type="eggNOG" id="COG1309">
    <property type="taxonomic scope" value="Bacteria"/>
</dbReference>
<evidence type="ECO:0000259" key="5">
    <source>
        <dbReference type="PROSITE" id="PS50977"/>
    </source>
</evidence>